<dbReference type="Proteomes" id="UP000093514">
    <property type="component" value="Unassembled WGS sequence"/>
</dbReference>
<sequence>MAEDALKLCLFDLYEDGEKIPEAKKIENIKLESNQTLIIVKANLKEIIKEYDNKAVKKTLTIPSWLNKEAEKAHVNFSQLLQKSLKNHLDLND</sequence>
<dbReference type="EMBL" id="LWDV01000003">
    <property type="protein sequence ID" value="OCL28671.1"/>
    <property type="molecule type" value="Genomic_DNA"/>
</dbReference>
<dbReference type="Gene3D" id="3.30.160.250">
    <property type="match status" value="1"/>
</dbReference>
<evidence type="ECO:0000313" key="1">
    <source>
        <dbReference type="EMBL" id="OCL28671.1"/>
    </source>
</evidence>
<gene>
    <name evidence="1" type="ORF">U472_00410</name>
</gene>
<reference evidence="2" key="1">
    <citation type="submission" date="2016-07" db="EMBL/GenBank/DDBJ databases">
        <authorList>
            <person name="Florea S."/>
            <person name="Webb J.S."/>
            <person name="Jaromczyk J."/>
            <person name="Schardl C.L."/>
        </authorList>
    </citation>
    <scope>NUCLEOTIDE SEQUENCE [LARGE SCALE GENOMIC DNA]</scope>
    <source>
        <strain evidence="2">Z6</strain>
    </source>
</reference>
<proteinExistence type="predicted"/>
<evidence type="ECO:0000313" key="2">
    <source>
        <dbReference type="Proteomes" id="UP000093514"/>
    </source>
</evidence>
<accession>A0A1C0ADG0</accession>
<organism evidence="1 2">
    <name type="scientific">Orenia metallireducens</name>
    <dbReference type="NCBI Taxonomy" id="1413210"/>
    <lineage>
        <taxon>Bacteria</taxon>
        <taxon>Bacillati</taxon>
        <taxon>Bacillota</taxon>
        <taxon>Clostridia</taxon>
        <taxon>Halanaerobiales</taxon>
        <taxon>Halobacteroidaceae</taxon>
        <taxon>Orenia</taxon>
    </lineage>
</organism>
<reference evidence="1 2" key="2">
    <citation type="submission" date="2016-08" db="EMBL/GenBank/DDBJ databases">
        <title>Orenia metallireducens sp. nov. strain Z6, a Novel Metal-reducing Firmicute from the Deep Subsurface.</title>
        <authorList>
            <person name="Maxim B.I."/>
            <person name="Kenneth K."/>
            <person name="Flynn T.M."/>
            <person name="Oloughlin E.J."/>
            <person name="Locke R.A."/>
            <person name="Weber J.R."/>
            <person name="Egan S.M."/>
            <person name="Mackie R.I."/>
            <person name="Cann I.K."/>
        </authorList>
    </citation>
    <scope>NUCLEOTIDE SEQUENCE [LARGE SCALE GENOMIC DNA]</scope>
    <source>
        <strain evidence="1 2">Z6</strain>
    </source>
</reference>
<protein>
    <submittedName>
        <fullName evidence="1">Uncharacterized protein</fullName>
    </submittedName>
</protein>
<name>A0A1C0ADG0_9FIRM</name>
<dbReference type="AlphaFoldDB" id="A0A1C0ADG0"/>
<comment type="caution">
    <text evidence="1">The sequence shown here is derived from an EMBL/GenBank/DDBJ whole genome shotgun (WGS) entry which is preliminary data.</text>
</comment>
<keyword evidence="2" id="KW-1185">Reference proteome</keyword>